<keyword evidence="5 6" id="KW-0269">Exonuclease</keyword>
<evidence type="ECO:0000256" key="3">
    <source>
        <dbReference type="ARBA" id="ARBA00022722"/>
    </source>
</evidence>
<dbReference type="Proteomes" id="UP000477488">
    <property type="component" value="Unassembled WGS sequence"/>
</dbReference>
<comment type="subunit">
    <text evidence="6">Heterooligomer composed of large and small subunits.</text>
</comment>
<accession>A0A6L5XP08</accession>
<dbReference type="GO" id="GO:0008855">
    <property type="term" value="F:exodeoxyribonuclease VII activity"/>
    <property type="evidence" value="ECO:0007669"/>
    <property type="project" value="UniProtKB-UniRule"/>
</dbReference>
<dbReference type="SUPFAM" id="SSF116842">
    <property type="entry name" value="XseB-like"/>
    <property type="match status" value="1"/>
</dbReference>
<feature type="region of interest" description="Disordered" evidence="7">
    <location>
        <begin position="62"/>
        <end position="87"/>
    </location>
</feature>
<comment type="subcellular location">
    <subcellularLocation>
        <location evidence="6">Cytoplasm</location>
    </subcellularLocation>
</comment>
<dbReference type="EMBL" id="VUMH01000017">
    <property type="protein sequence ID" value="MSS28940.1"/>
    <property type="molecule type" value="Genomic_DNA"/>
</dbReference>
<protein>
    <recommendedName>
        <fullName evidence="6">Exodeoxyribonuclease 7 small subunit</fullName>
        <ecNumber evidence="6">3.1.11.6</ecNumber>
    </recommendedName>
    <alternativeName>
        <fullName evidence="6">Exodeoxyribonuclease VII small subunit</fullName>
        <shortName evidence="6">Exonuclease VII small subunit</shortName>
    </alternativeName>
</protein>
<evidence type="ECO:0000256" key="4">
    <source>
        <dbReference type="ARBA" id="ARBA00022801"/>
    </source>
</evidence>
<keyword evidence="4 6" id="KW-0378">Hydrolase</keyword>
<dbReference type="GO" id="GO:0006308">
    <property type="term" value="P:DNA catabolic process"/>
    <property type="evidence" value="ECO:0007669"/>
    <property type="project" value="UniProtKB-UniRule"/>
</dbReference>
<dbReference type="AlphaFoldDB" id="A0A6L5XP08"/>
<comment type="catalytic activity">
    <reaction evidence="6">
        <text>Exonucleolytic cleavage in either 5'- to 3'- or 3'- to 5'-direction to yield nucleoside 5'-phosphates.</text>
        <dbReference type="EC" id="3.1.11.6"/>
    </reaction>
</comment>
<dbReference type="GO" id="GO:0005829">
    <property type="term" value="C:cytosol"/>
    <property type="evidence" value="ECO:0007669"/>
    <property type="project" value="TreeGrafter"/>
</dbReference>
<dbReference type="GO" id="GO:0009318">
    <property type="term" value="C:exodeoxyribonuclease VII complex"/>
    <property type="evidence" value="ECO:0007669"/>
    <property type="project" value="UniProtKB-UniRule"/>
</dbReference>
<evidence type="ECO:0000256" key="7">
    <source>
        <dbReference type="SAM" id="MobiDB-lite"/>
    </source>
</evidence>
<dbReference type="Gene3D" id="1.10.287.1040">
    <property type="entry name" value="Exonuclease VII, small subunit"/>
    <property type="match status" value="1"/>
</dbReference>
<evidence type="ECO:0000256" key="6">
    <source>
        <dbReference type="HAMAP-Rule" id="MF_00337"/>
    </source>
</evidence>
<keyword evidence="2 6" id="KW-0963">Cytoplasm</keyword>
<keyword evidence="3 6" id="KW-0540">Nuclease</keyword>
<comment type="similarity">
    <text evidence="1 6">Belongs to the XseB family.</text>
</comment>
<reference evidence="8 9" key="1">
    <citation type="submission" date="2019-09" db="EMBL/GenBank/DDBJ databases">
        <title>In-depth cultivation of the pig gut microbiome towards novel bacterial diversity and tailored functional studies.</title>
        <authorList>
            <person name="Wylensek D."/>
            <person name="Hitch T.C.A."/>
            <person name="Clavel T."/>
        </authorList>
    </citation>
    <scope>NUCLEOTIDE SEQUENCE [LARGE SCALE GENOMIC DNA]</scope>
    <source>
        <strain evidence="8 9">PG-178-WT-4</strain>
    </source>
</reference>
<dbReference type="InterPro" id="IPR003761">
    <property type="entry name" value="Exonuc_VII_S"/>
</dbReference>
<comment type="function">
    <text evidence="6">Bidirectionally degrades single-stranded DNA into large acid-insoluble oligonucleotides, which are then degraded further into small acid-soluble oligonucleotides.</text>
</comment>
<name>A0A6L5XP08_9BACT</name>
<proteinExistence type="inferred from homology"/>
<evidence type="ECO:0000256" key="5">
    <source>
        <dbReference type="ARBA" id="ARBA00022839"/>
    </source>
</evidence>
<comment type="caution">
    <text evidence="8">The sequence shown here is derived from an EMBL/GenBank/DDBJ whole genome shotgun (WGS) entry which is preliminary data.</text>
</comment>
<keyword evidence="9" id="KW-1185">Reference proteome</keyword>
<dbReference type="InterPro" id="IPR037004">
    <property type="entry name" value="Exonuc_VII_ssu_sf"/>
</dbReference>
<dbReference type="PANTHER" id="PTHR34137">
    <property type="entry name" value="EXODEOXYRIBONUCLEASE 7 SMALL SUBUNIT"/>
    <property type="match status" value="1"/>
</dbReference>
<gene>
    <name evidence="6 8" type="primary">xseB</name>
    <name evidence="8" type="ORF">FYJ44_13070</name>
</gene>
<dbReference type="PANTHER" id="PTHR34137:SF1">
    <property type="entry name" value="EXODEOXYRIBONUCLEASE 7 SMALL SUBUNIT"/>
    <property type="match status" value="1"/>
</dbReference>
<evidence type="ECO:0000256" key="2">
    <source>
        <dbReference type="ARBA" id="ARBA00022490"/>
    </source>
</evidence>
<sequence>MSAKKENLFEKKMARLQEIVNALESGDLPLEEGMALYKEGAECSRFCREQLEKARHELSLWQDGELKPLNPDEVGGAARGREPQETE</sequence>
<organism evidence="8 9">
    <name type="scientific">Desulfovibrio porci</name>
    <dbReference type="NCBI Taxonomy" id="2605782"/>
    <lineage>
        <taxon>Bacteria</taxon>
        <taxon>Pseudomonadati</taxon>
        <taxon>Thermodesulfobacteriota</taxon>
        <taxon>Desulfovibrionia</taxon>
        <taxon>Desulfovibrionales</taxon>
        <taxon>Desulfovibrionaceae</taxon>
        <taxon>Desulfovibrio</taxon>
    </lineage>
</organism>
<dbReference type="HAMAP" id="MF_00337">
    <property type="entry name" value="Exonuc_7_S"/>
    <property type="match status" value="1"/>
</dbReference>
<dbReference type="Pfam" id="PF02609">
    <property type="entry name" value="Exonuc_VII_S"/>
    <property type="match status" value="1"/>
</dbReference>
<dbReference type="EC" id="3.1.11.6" evidence="6"/>
<evidence type="ECO:0000313" key="8">
    <source>
        <dbReference type="EMBL" id="MSS28940.1"/>
    </source>
</evidence>
<evidence type="ECO:0000256" key="1">
    <source>
        <dbReference type="ARBA" id="ARBA00009998"/>
    </source>
</evidence>
<dbReference type="NCBIfam" id="TIGR01280">
    <property type="entry name" value="xseB"/>
    <property type="match status" value="1"/>
</dbReference>
<evidence type="ECO:0000313" key="9">
    <source>
        <dbReference type="Proteomes" id="UP000477488"/>
    </source>
</evidence>